<dbReference type="PANTHER" id="PTHR42718:SF9">
    <property type="entry name" value="MAJOR FACILITATOR SUPERFAMILY MULTIDRUG TRANSPORTER MFSC"/>
    <property type="match status" value="1"/>
</dbReference>
<protein>
    <recommendedName>
        <fullName evidence="7">Major facilitator superfamily (MFS) profile domain-containing protein</fullName>
    </recommendedName>
</protein>
<dbReference type="AlphaFoldDB" id="A0A369P1R4"/>
<keyword evidence="5 6" id="KW-0472">Membrane</keyword>
<feature type="transmembrane region" description="Helical" evidence="6">
    <location>
        <begin position="265"/>
        <end position="290"/>
    </location>
</feature>
<feature type="transmembrane region" description="Helical" evidence="6">
    <location>
        <begin position="14"/>
        <end position="33"/>
    </location>
</feature>
<feature type="transmembrane region" description="Helical" evidence="6">
    <location>
        <begin position="53"/>
        <end position="74"/>
    </location>
</feature>
<comment type="caution">
    <text evidence="8">The sequence shown here is derived from an EMBL/GenBank/DDBJ whole genome shotgun (WGS) entry which is preliminary data.</text>
</comment>
<feature type="transmembrane region" description="Helical" evidence="6">
    <location>
        <begin position="169"/>
        <end position="186"/>
    </location>
</feature>
<feature type="domain" description="Major facilitator superfamily (MFS) profile" evidence="7">
    <location>
        <begin position="15"/>
        <end position="463"/>
    </location>
</feature>
<dbReference type="GO" id="GO:0005886">
    <property type="term" value="C:plasma membrane"/>
    <property type="evidence" value="ECO:0007669"/>
    <property type="project" value="UniProtKB-SubCell"/>
</dbReference>
<evidence type="ECO:0000256" key="2">
    <source>
        <dbReference type="ARBA" id="ARBA00022448"/>
    </source>
</evidence>
<evidence type="ECO:0000313" key="9">
    <source>
        <dbReference type="Proteomes" id="UP000253805"/>
    </source>
</evidence>
<feature type="transmembrane region" description="Helical" evidence="6">
    <location>
        <begin position="106"/>
        <end position="128"/>
    </location>
</feature>
<dbReference type="GO" id="GO:0022857">
    <property type="term" value="F:transmembrane transporter activity"/>
    <property type="evidence" value="ECO:0007669"/>
    <property type="project" value="InterPro"/>
</dbReference>
<feature type="transmembrane region" description="Helical" evidence="6">
    <location>
        <begin position="330"/>
        <end position="349"/>
    </location>
</feature>
<keyword evidence="4 6" id="KW-1133">Transmembrane helix</keyword>
<keyword evidence="2" id="KW-0813">Transport</keyword>
<feature type="transmembrane region" description="Helical" evidence="6">
    <location>
        <begin position="81"/>
        <end position="100"/>
    </location>
</feature>
<feature type="transmembrane region" description="Helical" evidence="6">
    <location>
        <begin position="198"/>
        <end position="219"/>
    </location>
</feature>
<feature type="transmembrane region" description="Helical" evidence="6">
    <location>
        <begin position="225"/>
        <end position="244"/>
    </location>
</feature>
<dbReference type="Gene3D" id="1.20.1250.20">
    <property type="entry name" value="MFS general substrate transporter like domains"/>
    <property type="match status" value="2"/>
</dbReference>
<evidence type="ECO:0000256" key="1">
    <source>
        <dbReference type="ARBA" id="ARBA00004651"/>
    </source>
</evidence>
<dbReference type="InterPro" id="IPR020846">
    <property type="entry name" value="MFS_dom"/>
</dbReference>
<reference evidence="8 9" key="1">
    <citation type="journal article" date="2018" name="Elife">
        <title>Discovery and characterization of a prevalent human gut bacterial enzyme sufficient for the inactivation of a family of plant toxins.</title>
        <authorList>
            <person name="Koppel N."/>
            <person name="Bisanz J.E."/>
            <person name="Pandelia M.E."/>
            <person name="Turnbaugh P.J."/>
            <person name="Balskus E.P."/>
        </authorList>
    </citation>
    <scope>NUCLEOTIDE SEQUENCE [LARGE SCALE GENOMIC DNA]</scope>
    <source>
        <strain evidence="8 9">OB21 GAM 11</strain>
    </source>
</reference>
<evidence type="ECO:0000256" key="5">
    <source>
        <dbReference type="ARBA" id="ARBA00023136"/>
    </source>
</evidence>
<dbReference type="PROSITE" id="PS50850">
    <property type="entry name" value="MFS"/>
    <property type="match status" value="1"/>
</dbReference>
<dbReference type="Pfam" id="PF07690">
    <property type="entry name" value="MFS_1"/>
    <property type="match status" value="1"/>
</dbReference>
<evidence type="ECO:0000259" key="7">
    <source>
        <dbReference type="PROSITE" id="PS50850"/>
    </source>
</evidence>
<sequence length="469" mass="49521">MAVQNKQTAKHRQAMIVVLFACNLLASLMQSLMNVALDYVSAEYHVSLSEANLLVLGYSIVAGIVIVLAALSLHRFGLRKVMLFGLIVSFVGSLLGVLAWDFPSLVAARLIQAVATGLYFPVVNEALLNLSPKNGAGRLLAVNSGIIGIGLAVAPIVAGLVITYWGLRVLFAIPTVAAFVLFFIARRTIIDIMPRQKLPVDGLSVALIAVGLSSFMIGLNEVTRNPLPMAALMIAGIAVCAWFIHRQGRLAHPLLDMRPLRNKTYALGETLIVLSYMSSIYLSLLIPLYLEGVAGFTPFIAGCLLAPATLCYAGLCFVSGRTLGKAGVWPLVPVGFGVCLVGFVALAVFTRFDLALAIVGCMALACAGIGTEYPAIKSVDLEVLSPELSASGSSIHSTLVQIAGSISSALFVGLMSGQVHRLMADGMAKAQAYSAGFSITVYLAVAFVVVAAILSVVYARHVVKLTRGK</sequence>
<comment type="subcellular location">
    <subcellularLocation>
        <location evidence="1">Cell membrane</location>
        <topology evidence="1">Multi-pass membrane protein</topology>
    </subcellularLocation>
</comment>
<feature type="transmembrane region" description="Helical" evidence="6">
    <location>
        <begin position="140"/>
        <end position="163"/>
    </location>
</feature>
<dbReference type="EMBL" id="PPUT01000005">
    <property type="protein sequence ID" value="RDC45952.1"/>
    <property type="molecule type" value="Genomic_DNA"/>
</dbReference>
<proteinExistence type="predicted"/>
<evidence type="ECO:0000313" key="8">
    <source>
        <dbReference type="EMBL" id="RDC45952.1"/>
    </source>
</evidence>
<keyword evidence="3 6" id="KW-0812">Transmembrane</keyword>
<gene>
    <name evidence="8" type="ORF">C1850_02835</name>
</gene>
<feature type="transmembrane region" description="Helical" evidence="6">
    <location>
        <begin position="355"/>
        <end position="376"/>
    </location>
</feature>
<evidence type="ECO:0000256" key="6">
    <source>
        <dbReference type="SAM" id="Phobius"/>
    </source>
</evidence>
<evidence type="ECO:0000256" key="4">
    <source>
        <dbReference type="ARBA" id="ARBA00022989"/>
    </source>
</evidence>
<feature type="transmembrane region" description="Helical" evidence="6">
    <location>
        <begin position="296"/>
        <end position="318"/>
    </location>
</feature>
<dbReference type="SUPFAM" id="SSF103473">
    <property type="entry name" value="MFS general substrate transporter"/>
    <property type="match status" value="1"/>
</dbReference>
<dbReference type="InterPro" id="IPR036259">
    <property type="entry name" value="MFS_trans_sf"/>
</dbReference>
<dbReference type="PRINTS" id="PR01036">
    <property type="entry name" value="TCRTETB"/>
</dbReference>
<accession>A0A369P1R4</accession>
<dbReference type="InterPro" id="IPR011701">
    <property type="entry name" value="MFS"/>
</dbReference>
<dbReference type="PANTHER" id="PTHR42718">
    <property type="entry name" value="MAJOR FACILITATOR SUPERFAMILY MULTIDRUG TRANSPORTER MFSC"/>
    <property type="match status" value="1"/>
</dbReference>
<organism evidence="8 9">
    <name type="scientific">Adlercreutzia equolifaciens subsp. celatus</name>
    <dbReference type="NCBI Taxonomy" id="394340"/>
    <lineage>
        <taxon>Bacteria</taxon>
        <taxon>Bacillati</taxon>
        <taxon>Actinomycetota</taxon>
        <taxon>Coriobacteriia</taxon>
        <taxon>Eggerthellales</taxon>
        <taxon>Eggerthellaceae</taxon>
        <taxon>Adlercreutzia</taxon>
    </lineage>
</organism>
<feature type="transmembrane region" description="Helical" evidence="6">
    <location>
        <begin position="397"/>
        <end position="419"/>
    </location>
</feature>
<feature type="transmembrane region" description="Helical" evidence="6">
    <location>
        <begin position="439"/>
        <end position="459"/>
    </location>
</feature>
<dbReference type="Proteomes" id="UP000253805">
    <property type="component" value="Unassembled WGS sequence"/>
</dbReference>
<name>A0A369P1R4_9ACTN</name>
<evidence type="ECO:0000256" key="3">
    <source>
        <dbReference type="ARBA" id="ARBA00022692"/>
    </source>
</evidence>